<comment type="similarity">
    <text evidence="3 7">Belongs to the flagella basal body rod proteins family.</text>
</comment>
<dbReference type="PANTHER" id="PTHR30033:SF1">
    <property type="entry name" value="FLAGELLAR HOOK-ASSOCIATED PROTEIN 1"/>
    <property type="match status" value="1"/>
</dbReference>
<evidence type="ECO:0000256" key="1">
    <source>
        <dbReference type="ARBA" id="ARBA00004365"/>
    </source>
</evidence>
<comment type="subcellular location">
    <subcellularLocation>
        <location evidence="1 7">Bacterial flagellum</location>
    </subcellularLocation>
    <subcellularLocation>
        <location evidence="2 7">Secreted</location>
    </subcellularLocation>
</comment>
<evidence type="ECO:0000313" key="10">
    <source>
        <dbReference type="EMBL" id="RND00675.1"/>
    </source>
</evidence>
<keyword evidence="10" id="KW-0969">Cilium</keyword>
<keyword evidence="6 7" id="KW-0975">Bacterial flagellum</keyword>
<evidence type="ECO:0000256" key="4">
    <source>
        <dbReference type="ARBA" id="ARBA00016244"/>
    </source>
</evidence>
<feature type="domain" description="Flagellar hook-associated protein FlgK helical" evidence="9">
    <location>
        <begin position="102"/>
        <end position="376"/>
    </location>
</feature>
<dbReference type="AlphaFoldDB" id="A0A3M8HEJ8"/>
<evidence type="ECO:0000256" key="2">
    <source>
        <dbReference type="ARBA" id="ARBA00004613"/>
    </source>
</evidence>
<dbReference type="OrthoDB" id="9802553at2"/>
<dbReference type="NCBIfam" id="TIGR02492">
    <property type="entry name" value="flgK_ends"/>
    <property type="match status" value="1"/>
</dbReference>
<gene>
    <name evidence="7 10" type="primary">flgK</name>
    <name evidence="10" type="ORF">EC501_04330</name>
</gene>
<reference evidence="10 11" key="1">
    <citation type="journal article" date="2014" name="Int. J. Syst. Evol. Microbiol.">
        <title>Lysinibacillus halotolerans sp. nov., isolated from saline-alkaline soil.</title>
        <authorList>
            <person name="Kong D."/>
            <person name="Wang Y."/>
            <person name="Zhao B."/>
            <person name="Li Y."/>
            <person name="Song J."/>
            <person name="Zhai Y."/>
            <person name="Zhang C."/>
            <person name="Wang H."/>
            <person name="Chen X."/>
            <person name="Zhao B."/>
            <person name="Ruan Z."/>
        </authorList>
    </citation>
    <scope>NUCLEOTIDE SEQUENCE [LARGE SCALE GENOMIC DNA]</scope>
    <source>
        <strain evidence="10 11">MCCC 1A12703</strain>
    </source>
</reference>
<dbReference type="InterPro" id="IPR053927">
    <property type="entry name" value="FlgK_helical"/>
</dbReference>
<dbReference type="EMBL" id="RHLQ01000006">
    <property type="protein sequence ID" value="RND00675.1"/>
    <property type="molecule type" value="Genomic_DNA"/>
</dbReference>
<evidence type="ECO:0000259" key="9">
    <source>
        <dbReference type="Pfam" id="PF22638"/>
    </source>
</evidence>
<dbReference type="PANTHER" id="PTHR30033">
    <property type="entry name" value="FLAGELLAR HOOK-ASSOCIATED PROTEIN 1"/>
    <property type="match status" value="1"/>
</dbReference>
<keyword evidence="10" id="KW-0282">Flagellum</keyword>
<dbReference type="GO" id="GO:0009424">
    <property type="term" value="C:bacterial-type flagellum hook"/>
    <property type="evidence" value="ECO:0007669"/>
    <property type="project" value="UniProtKB-UniRule"/>
</dbReference>
<dbReference type="InterPro" id="IPR010930">
    <property type="entry name" value="Flg_bb/hook_C_dom"/>
</dbReference>
<sequence>MRSTFMGLEASKRGLFTQQSALYTTGHNISNANTIGYTRQRVNMASTLGYPGAGLNSPMTAGHIGTGVEATSVQRIRDEFIDRQYRQETNKLGYWESKANAISQMEDVMSEPSEYGLNEAFNLFWSSLQDVSTNPEDSAARKVAIQRAEHLADTFNYLDTQLKQIQGNIGNEIDVSTTQINSILKQIAEINKQIQAVEPNGYMPNDLYDARDTLLDELNEYIPVSVERVKSGGNALEIAEGSYKITYKTADGTTMTLVDGKDYAELKALDTAGNKVDGNVDDAATKGYNPFAQIVVSNIGNPPDSTTTQGSFEEADFENSKGKLLSLINSYGFKNTDSPTTEGYYPEMLANLDKLAQVFVEAFNTVHQAGYTLNSTNDSTAPDGGLFFVGEGATATSAGTITAGTIKVSAEIKNDPKKIAASSAPGEEGNGKWATELANLQSKAVGANGFTIDLDRTNPNDANVTYTPTTDLDGATFQSFYESLIGQLGVDGQEAARLQYNSETIRLTVANNRASMSSVSLDEEMTNMITFQQAYNANARMITVIDETLDKIINGMGRVGL</sequence>
<proteinExistence type="inferred from homology"/>
<dbReference type="PRINTS" id="PR01005">
    <property type="entry name" value="FLGHOOKAP1"/>
</dbReference>
<dbReference type="RefSeq" id="WP_122971068.1">
    <property type="nucleotide sequence ID" value="NZ_RHLQ01000006.1"/>
</dbReference>
<dbReference type="Pfam" id="PF22638">
    <property type="entry name" value="FlgK_D1"/>
    <property type="match status" value="1"/>
</dbReference>
<comment type="caution">
    <text evidence="10">The sequence shown here is derived from an EMBL/GenBank/DDBJ whole genome shotgun (WGS) entry which is preliminary data.</text>
</comment>
<dbReference type="InterPro" id="IPR002371">
    <property type="entry name" value="FlgK"/>
</dbReference>
<keyword evidence="5 7" id="KW-0964">Secreted</keyword>
<dbReference type="GO" id="GO:0005576">
    <property type="term" value="C:extracellular region"/>
    <property type="evidence" value="ECO:0007669"/>
    <property type="project" value="UniProtKB-SubCell"/>
</dbReference>
<dbReference type="SUPFAM" id="SSF64518">
    <property type="entry name" value="Phase 1 flagellin"/>
    <property type="match status" value="1"/>
</dbReference>
<dbReference type="GO" id="GO:0044780">
    <property type="term" value="P:bacterial-type flagellum assembly"/>
    <property type="evidence" value="ECO:0007669"/>
    <property type="project" value="InterPro"/>
</dbReference>
<dbReference type="Proteomes" id="UP000279909">
    <property type="component" value="Unassembled WGS sequence"/>
</dbReference>
<dbReference type="GO" id="GO:0005198">
    <property type="term" value="F:structural molecule activity"/>
    <property type="evidence" value="ECO:0007669"/>
    <property type="project" value="UniProtKB-UniRule"/>
</dbReference>
<dbReference type="Pfam" id="PF06429">
    <property type="entry name" value="Flg_bbr_C"/>
    <property type="match status" value="1"/>
</dbReference>
<keyword evidence="10" id="KW-0966">Cell projection</keyword>
<organism evidence="10 11">
    <name type="scientific">Lysinibacillus halotolerans</name>
    <dbReference type="NCBI Taxonomy" id="1368476"/>
    <lineage>
        <taxon>Bacteria</taxon>
        <taxon>Bacillati</taxon>
        <taxon>Bacillota</taxon>
        <taxon>Bacilli</taxon>
        <taxon>Bacillales</taxon>
        <taxon>Bacillaceae</taxon>
        <taxon>Lysinibacillus</taxon>
    </lineage>
</organism>
<feature type="domain" description="Flagellar basal-body/hook protein C-terminal" evidence="8">
    <location>
        <begin position="515"/>
        <end position="554"/>
    </location>
</feature>
<evidence type="ECO:0000313" key="11">
    <source>
        <dbReference type="Proteomes" id="UP000279909"/>
    </source>
</evidence>
<evidence type="ECO:0000256" key="7">
    <source>
        <dbReference type="RuleBase" id="RU362065"/>
    </source>
</evidence>
<evidence type="ECO:0000259" key="8">
    <source>
        <dbReference type="Pfam" id="PF06429"/>
    </source>
</evidence>
<evidence type="ECO:0000256" key="5">
    <source>
        <dbReference type="ARBA" id="ARBA00022525"/>
    </source>
</evidence>
<name>A0A3M8HEJ8_9BACI</name>
<accession>A0A3M8HEJ8</accession>
<protein>
    <recommendedName>
        <fullName evidence="4 7">Flagellar hook-associated protein 1</fullName>
        <shortName evidence="7">HAP1</shortName>
    </recommendedName>
</protein>
<evidence type="ECO:0000256" key="6">
    <source>
        <dbReference type="ARBA" id="ARBA00023143"/>
    </source>
</evidence>
<evidence type="ECO:0000256" key="3">
    <source>
        <dbReference type="ARBA" id="ARBA00009677"/>
    </source>
</evidence>
<keyword evidence="11" id="KW-1185">Reference proteome</keyword>